<organism evidence="5 6">
    <name type="scientific">Dickeya lacustris</name>
    <dbReference type="NCBI Taxonomy" id="2259638"/>
    <lineage>
        <taxon>Bacteria</taxon>
        <taxon>Pseudomonadati</taxon>
        <taxon>Pseudomonadota</taxon>
        <taxon>Gammaproteobacteria</taxon>
        <taxon>Enterobacterales</taxon>
        <taxon>Pectobacteriaceae</taxon>
        <taxon>Dickeya</taxon>
    </lineage>
</organism>
<gene>
    <name evidence="5" type="ORF">O1Q98_02210</name>
</gene>
<evidence type="ECO:0000256" key="1">
    <source>
        <dbReference type="ARBA" id="ARBA00001096"/>
    </source>
</evidence>
<dbReference type="EMBL" id="CP114280">
    <property type="protein sequence ID" value="WFN56158.1"/>
    <property type="molecule type" value="Genomic_DNA"/>
</dbReference>
<dbReference type="RefSeq" id="WP_125259607.1">
    <property type="nucleotide sequence ID" value="NZ_CP114280.1"/>
</dbReference>
<name>A0ABY8G8B5_9GAMM</name>
<proteinExistence type="inferred from homology"/>
<reference evidence="5 6" key="1">
    <citation type="submission" date="2022-12" db="EMBL/GenBank/DDBJ databases">
        <title>Complete genome sequencing of Dickeya lacustris type strain LMG30899.</title>
        <authorList>
            <person name="Dobhal S."/>
            <person name="Arizala D."/>
            <person name="Arif M."/>
        </authorList>
    </citation>
    <scope>NUCLEOTIDE SEQUENCE [LARGE SCALE GENOMIC DNA]</scope>
    <source>
        <strain evidence="5 6">LMG30899</strain>
    </source>
</reference>
<dbReference type="EC" id="5.1.3.15" evidence="4"/>
<evidence type="ECO:0000256" key="3">
    <source>
        <dbReference type="ARBA" id="ARBA00023235"/>
    </source>
</evidence>
<dbReference type="Pfam" id="PF01263">
    <property type="entry name" value="Aldose_epim"/>
    <property type="match status" value="1"/>
</dbReference>
<sequence>MNEKIYSLPIDNAITPYLSQRQLDQLPIIVVDHPHVRAAVALQGAHLLSWQPVGEHPVLWISDNTPFETGVAIRGGVPICFPWFGPAAQPNHGFGRLMAWEFASHSEQAQGVTLTFTLRDNEQTRASWPNAFTVLARFHLSAQECHMELECHGDYSITSALHTYFEIGDISKIQISGLGETFIDKVNDGKVSTQQGNLTFTDRTDRIYTQPSPLSTIEDPALQRTIEVHHSHNSDVVAWNPGAELSRTITDMTDEGYKTFVCVETAQVTQPFVATTQTPARLSTRIRLRK</sequence>
<keyword evidence="6" id="KW-1185">Reference proteome</keyword>
<dbReference type="SUPFAM" id="SSF74650">
    <property type="entry name" value="Galactose mutarotase-like"/>
    <property type="match status" value="1"/>
</dbReference>
<protein>
    <recommendedName>
        <fullName evidence="4">Putative glucose-6-phosphate 1-epimerase</fullName>
        <ecNumber evidence="4">5.1.3.15</ecNumber>
    </recommendedName>
</protein>
<dbReference type="Proteomes" id="UP001219630">
    <property type="component" value="Chromosome"/>
</dbReference>
<dbReference type="InterPro" id="IPR025532">
    <property type="entry name" value="G6P_1-epimerase"/>
</dbReference>
<accession>A0ABY8G8B5</accession>
<comment type="similarity">
    <text evidence="2 4">Belongs to the glucose-6-phosphate 1-epimerase family.</text>
</comment>
<dbReference type="Gene3D" id="2.70.98.10">
    <property type="match status" value="1"/>
</dbReference>
<evidence type="ECO:0000313" key="5">
    <source>
        <dbReference type="EMBL" id="WFN56158.1"/>
    </source>
</evidence>
<evidence type="ECO:0000313" key="6">
    <source>
        <dbReference type="Proteomes" id="UP001219630"/>
    </source>
</evidence>
<dbReference type="InterPro" id="IPR008183">
    <property type="entry name" value="Aldose_1/G6P_1-epimerase"/>
</dbReference>
<dbReference type="CDD" id="cd09020">
    <property type="entry name" value="D-hex-6-P-epi_like"/>
    <property type="match status" value="1"/>
</dbReference>
<dbReference type="PIRSF" id="PIRSF016020">
    <property type="entry name" value="PHexose_mutarotase"/>
    <property type="match status" value="1"/>
</dbReference>
<evidence type="ECO:0000256" key="4">
    <source>
        <dbReference type="PIRNR" id="PIRNR016020"/>
    </source>
</evidence>
<comment type="catalytic activity">
    <reaction evidence="1">
        <text>alpha-D-glucose 6-phosphate = beta-D-glucose 6-phosphate</text>
        <dbReference type="Rhea" id="RHEA:16249"/>
        <dbReference type="ChEBI" id="CHEBI:58225"/>
        <dbReference type="ChEBI" id="CHEBI:58247"/>
        <dbReference type="EC" id="5.1.3.15"/>
    </reaction>
</comment>
<dbReference type="InterPro" id="IPR011013">
    <property type="entry name" value="Gal_mutarotase_sf_dom"/>
</dbReference>
<keyword evidence="3 4" id="KW-0413">Isomerase</keyword>
<dbReference type="InterPro" id="IPR014718">
    <property type="entry name" value="GH-type_carb-bd"/>
</dbReference>
<dbReference type="PANTHER" id="PTHR11122:SF13">
    <property type="entry name" value="GLUCOSE-6-PHOSPHATE 1-EPIMERASE"/>
    <property type="match status" value="1"/>
</dbReference>
<dbReference type="PANTHER" id="PTHR11122">
    <property type="entry name" value="APOSPORY-ASSOCIATED PROTEIN C-RELATED"/>
    <property type="match status" value="1"/>
</dbReference>
<evidence type="ECO:0000256" key="2">
    <source>
        <dbReference type="ARBA" id="ARBA00005866"/>
    </source>
</evidence>